<organism evidence="4 5">
    <name type="scientific">Corynebacterium aquatimens</name>
    <dbReference type="NCBI Taxonomy" id="1190508"/>
    <lineage>
        <taxon>Bacteria</taxon>
        <taxon>Bacillati</taxon>
        <taxon>Actinomycetota</taxon>
        <taxon>Actinomycetes</taxon>
        <taxon>Mycobacteriales</taxon>
        <taxon>Corynebacteriaceae</taxon>
        <taxon>Corynebacterium</taxon>
    </lineage>
</organism>
<dbReference type="PANTHER" id="PTHR43158">
    <property type="entry name" value="SKFA PEPTIDE EXPORT ATP-BINDING PROTEIN SKFE"/>
    <property type="match status" value="1"/>
</dbReference>
<keyword evidence="5" id="KW-1185">Reference proteome</keyword>
<dbReference type="CDD" id="cd03230">
    <property type="entry name" value="ABC_DR_subfamily_A"/>
    <property type="match status" value="1"/>
</dbReference>
<dbReference type="SMART" id="SM00382">
    <property type="entry name" value="AAA"/>
    <property type="match status" value="1"/>
</dbReference>
<dbReference type="InterPro" id="IPR027417">
    <property type="entry name" value="P-loop_NTPase"/>
</dbReference>
<dbReference type="PROSITE" id="PS50893">
    <property type="entry name" value="ABC_TRANSPORTER_2"/>
    <property type="match status" value="1"/>
</dbReference>
<dbReference type="Gene3D" id="3.40.50.300">
    <property type="entry name" value="P-loop containing nucleotide triphosphate hydrolases"/>
    <property type="match status" value="1"/>
</dbReference>
<evidence type="ECO:0000256" key="1">
    <source>
        <dbReference type="ARBA" id="ARBA00022741"/>
    </source>
</evidence>
<dbReference type="InterPro" id="IPR003593">
    <property type="entry name" value="AAA+_ATPase"/>
</dbReference>
<comment type="caution">
    <text evidence="4">The sequence shown here is derived from an EMBL/GenBank/DDBJ whole genome shotgun (WGS) entry which is preliminary data.</text>
</comment>
<keyword evidence="2 4" id="KW-0067">ATP-binding</keyword>
<dbReference type="PANTHER" id="PTHR43158:SF5">
    <property type="entry name" value="ABC TRANSPORTER, ATP-BINDING PROTEIN"/>
    <property type="match status" value="1"/>
</dbReference>
<evidence type="ECO:0000313" key="5">
    <source>
        <dbReference type="Proteomes" id="UP000658613"/>
    </source>
</evidence>
<evidence type="ECO:0000259" key="3">
    <source>
        <dbReference type="PROSITE" id="PS50893"/>
    </source>
</evidence>
<evidence type="ECO:0000313" key="4">
    <source>
        <dbReference type="EMBL" id="MBG6122797.1"/>
    </source>
</evidence>
<gene>
    <name evidence="4" type="ORF">IW254_001766</name>
</gene>
<dbReference type="AlphaFoldDB" id="A0A931E2M1"/>
<dbReference type="RefSeq" id="WP_196825126.1">
    <property type="nucleotide sequence ID" value="NZ_CP046980.1"/>
</dbReference>
<protein>
    <submittedName>
        <fullName evidence="4">ABC-2 type transport system ATP-binding protein</fullName>
    </submittedName>
</protein>
<keyword evidence="1" id="KW-0547">Nucleotide-binding</keyword>
<dbReference type="EMBL" id="JADOUE010000001">
    <property type="protein sequence ID" value="MBG6122797.1"/>
    <property type="molecule type" value="Genomic_DNA"/>
</dbReference>
<dbReference type="GO" id="GO:0005524">
    <property type="term" value="F:ATP binding"/>
    <property type="evidence" value="ECO:0007669"/>
    <property type="project" value="UniProtKB-KW"/>
</dbReference>
<dbReference type="Pfam" id="PF00005">
    <property type="entry name" value="ABC_tran"/>
    <property type="match status" value="1"/>
</dbReference>
<dbReference type="SUPFAM" id="SSF52540">
    <property type="entry name" value="P-loop containing nucleoside triphosphate hydrolases"/>
    <property type="match status" value="1"/>
</dbReference>
<dbReference type="GO" id="GO:0016887">
    <property type="term" value="F:ATP hydrolysis activity"/>
    <property type="evidence" value="ECO:0007669"/>
    <property type="project" value="InterPro"/>
</dbReference>
<name>A0A931E2M1_9CORY</name>
<sequence length="286" mass="30489">MNTPVSSAVSPSVISVRDLTKSYEKKNVLTGLNFDLAPGIHGLLGRNGVGKSTLLSIIAGQVKPSSGDVRVFEHKPFDNAVVMDRLALTGVDVGYPSTWRGRDILAAAALRYPAWDQTAADQLTEDFALDEALNTAYGKMSRGQRAMVGNIVGLASGAELLLCDEPYVGLDTHNTDVLYRHLLDLTDSGRTVIVATHHIADAAKLLDSALILGRDGKVAAHLTPEDADVYVVATGSFDKPYGALAYQRSPAGDRAILPAETAEHITGVRVKPVDFDELIDAALEVN</sequence>
<dbReference type="InterPro" id="IPR003439">
    <property type="entry name" value="ABC_transporter-like_ATP-bd"/>
</dbReference>
<accession>A0A931E2M1</accession>
<dbReference type="Proteomes" id="UP000658613">
    <property type="component" value="Unassembled WGS sequence"/>
</dbReference>
<feature type="domain" description="ABC transporter" evidence="3">
    <location>
        <begin position="14"/>
        <end position="240"/>
    </location>
</feature>
<proteinExistence type="predicted"/>
<evidence type="ECO:0000256" key="2">
    <source>
        <dbReference type="ARBA" id="ARBA00022840"/>
    </source>
</evidence>
<reference evidence="4" key="1">
    <citation type="submission" date="2020-11" db="EMBL/GenBank/DDBJ databases">
        <title>Sequencing the genomes of 1000 actinobacteria strains.</title>
        <authorList>
            <person name="Klenk H.-P."/>
        </authorList>
    </citation>
    <scope>NUCLEOTIDE SEQUENCE</scope>
    <source>
        <strain evidence="4">DSM 45632</strain>
    </source>
</reference>